<dbReference type="AlphaFoldDB" id="A0A5N7ILK6"/>
<organism evidence="1 2">
    <name type="scientific">Clostridium estertheticum</name>
    <dbReference type="NCBI Taxonomy" id="238834"/>
    <lineage>
        <taxon>Bacteria</taxon>
        <taxon>Bacillati</taxon>
        <taxon>Bacillota</taxon>
        <taxon>Clostridia</taxon>
        <taxon>Eubacteriales</taxon>
        <taxon>Clostridiaceae</taxon>
        <taxon>Clostridium</taxon>
    </lineage>
</organism>
<dbReference type="EMBL" id="SPSF01000016">
    <property type="protein sequence ID" value="MPQ61846.1"/>
    <property type="molecule type" value="Genomic_DNA"/>
</dbReference>
<sequence length="62" mass="6899">MPMLNNTIEILNSKSTKILFGDLYGQEEEIIVKEMLRCTSLVKGVLEGVRKYGAVNINSLLA</sequence>
<evidence type="ECO:0000313" key="2">
    <source>
        <dbReference type="Proteomes" id="UP000342249"/>
    </source>
</evidence>
<evidence type="ECO:0000313" key="1">
    <source>
        <dbReference type="EMBL" id="MPQ61846.1"/>
    </source>
</evidence>
<reference evidence="1" key="1">
    <citation type="journal article" date="2019" name="Lett. Appl. Microbiol.">
        <title>A case of 'blown pack' spoilage of vacuum-packaged pork likely associated with Clostridium estertheticum in Canada.</title>
        <authorList>
            <person name="Zhang P."/>
            <person name="Ward P."/>
            <person name="McMullen L.M."/>
            <person name="Yang X."/>
        </authorList>
    </citation>
    <scope>NUCLEOTIDE SEQUENCE [LARGE SCALE GENOMIC DNA]</scope>
    <source>
        <strain evidence="1">MA19</strain>
    </source>
</reference>
<protein>
    <submittedName>
        <fullName evidence="1">Uncharacterized protein</fullName>
    </submittedName>
</protein>
<proteinExistence type="predicted"/>
<dbReference type="RefSeq" id="WP_152751500.1">
    <property type="nucleotide sequence ID" value="NZ_JAHLDS010000002.1"/>
</dbReference>
<gene>
    <name evidence="1" type="ORF">E4V82_06930</name>
</gene>
<name>A0A5N7ILK6_9CLOT</name>
<comment type="caution">
    <text evidence="1">The sequence shown here is derived from an EMBL/GenBank/DDBJ whole genome shotgun (WGS) entry which is preliminary data.</text>
</comment>
<dbReference type="Proteomes" id="UP000342249">
    <property type="component" value="Unassembled WGS sequence"/>
</dbReference>
<accession>A0A5N7ILK6</accession>